<reference evidence="1 2" key="1">
    <citation type="submission" date="2021-03" db="EMBL/GenBank/DDBJ databases">
        <title>Antimicrobial resistance genes in bacteria isolated from Japanese honey, and their potential for conferring macrolide and lincosamide resistance in the American foulbrood pathogen Paenibacillus larvae.</title>
        <authorList>
            <person name="Okamoto M."/>
            <person name="Kumagai M."/>
            <person name="Kanamori H."/>
            <person name="Takamatsu D."/>
        </authorList>
    </citation>
    <scope>NUCLEOTIDE SEQUENCE [LARGE SCALE GENOMIC DNA]</scope>
    <source>
        <strain evidence="1 2">J34TS1</strain>
    </source>
</reference>
<comment type="caution">
    <text evidence="1">The sequence shown here is derived from an EMBL/GenBank/DDBJ whole genome shotgun (WGS) entry which is preliminary data.</text>
</comment>
<evidence type="ECO:0000313" key="1">
    <source>
        <dbReference type="EMBL" id="GIO48031.1"/>
    </source>
</evidence>
<organism evidence="1 2">
    <name type="scientific">Paenibacillus azoreducens</name>
    <dbReference type="NCBI Taxonomy" id="116718"/>
    <lineage>
        <taxon>Bacteria</taxon>
        <taxon>Bacillati</taxon>
        <taxon>Bacillota</taxon>
        <taxon>Bacilli</taxon>
        <taxon>Bacillales</taxon>
        <taxon>Paenibacillaceae</taxon>
        <taxon>Paenibacillus</taxon>
    </lineage>
</organism>
<dbReference type="EMBL" id="BORT01000011">
    <property type="protein sequence ID" value="GIO48031.1"/>
    <property type="molecule type" value="Genomic_DNA"/>
</dbReference>
<dbReference type="Proteomes" id="UP000682811">
    <property type="component" value="Unassembled WGS sequence"/>
</dbReference>
<evidence type="ECO:0000313" key="2">
    <source>
        <dbReference type="Proteomes" id="UP000682811"/>
    </source>
</evidence>
<accession>A0A919YC71</accession>
<dbReference type="AlphaFoldDB" id="A0A919YC71"/>
<protein>
    <submittedName>
        <fullName evidence="1">Uncharacterized protein</fullName>
    </submittedName>
</protein>
<sequence>MELTVSFSLSFMGFQHLGAHFGGRQGELLFCPFPGPRDIDLKVDPVKQRAGNFGAVLRDPRRAACALMTGMIAAKVAARATV</sequence>
<gene>
    <name evidence="1" type="ORF">J34TS1_27960</name>
</gene>
<keyword evidence="2" id="KW-1185">Reference proteome</keyword>
<proteinExistence type="predicted"/>
<name>A0A919YC71_9BACL</name>